<feature type="transmembrane region" description="Helical" evidence="1">
    <location>
        <begin position="87"/>
        <end position="108"/>
    </location>
</feature>
<name>A0ABD7V444_9ACTN</name>
<feature type="transmembrane region" description="Helical" evidence="1">
    <location>
        <begin position="12"/>
        <end position="31"/>
    </location>
</feature>
<reference evidence="2 3" key="1">
    <citation type="submission" date="2019-02" db="EMBL/GenBank/DDBJ databases">
        <authorList>
            <consortium name="Pathogen Informatics"/>
        </authorList>
    </citation>
    <scope>NUCLEOTIDE SEQUENCE [LARGE SCALE GENOMIC DNA]</scope>
    <source>
        <strain evidence="2 3">3012STDY6756503</strain>
    </source>
</reference>
<gene>
    <name evidence="2" type="ORF">NCTC8139_02654</name>
</gene>
<dbReference type="GeneID" id="60750647"/>
<feature type="transmembrane region" description="Helical" evidence="1">
    <location>
        <begin position="57"/>
        <end position="80"/>
    </location>
</feature>
<protein>
    <submittedName>
        <fullName evidence="2">Uncharacterized protein</fullName>
    </submittedName>
</protein>
<keyword evidence="1" id="KW-1133">Transmembrane helix</keyword>
<keyword evidence="1" id="KW-0812">Transmembrane</keyword>
<evidence type="ECO:0000313" key="2">
    <source>
        <dbReference type="EMBL" id="VFA89094.1"/>
    </source>
</evidence>
<dbReference type="RefSeq" id="WP_006901347.1">
    <property type="nucleotide sequence ID" value="NZ_CAACYD010000007.1"/>
</dbReference>
<evidence type="ECO:0000313" key="3">
    <source>
        <dbReference type="Proteomes" id="UP000360750"/>
    </source>
</evidence>
<feature type="transmembrane region" description="Helical" evidence="1">
    <location>
        <begin position="120"/>
        <end position="140"/>
    </location>
</feature>
<evidence type="ECO:0000256" key="1">
    <source>
        <dbReference type="SAM" id="Phobius"/>
    </source>
</evidence>
<dbReference type="EMBL" id="CAACYD010000007">
    <property type="protein sequence ID" value="VFA89094.1"/>
    <property type="molecule type" value="Genomic_DNA"/>
</dbReference>
<comment type="caution">
    <text evidence="2">The sequence shown here is derived from an EMBL/GenBank/DDBJ whole genome shotgun (WGS) entry which is preliminary data.</text>
</comment>
<accession>A0ABD7V444</accession>
<keyword evidence="1" id="KW-0472">Membrane</keyword>
<dbReference type="AlphaFoldDB" id="A0ABD7V444"/>
<proteinExistence type="predicted"/>
<organism evidence="2 3">
    <name type="scientific">Gordonia paraffinivorans</name>
    <dbReference type="NCBI Taxonomy" id="175628"/>
    <lineage>
        <taxon>Bacteria</taxon>
        <taxon>Bacillati</taxon>
        <taxon>Actinomycetota</taxon>
        <taxon>Actinomycetes</taxon>
        <taxon>Mycobacteriales</taxon>
        <taxon>Gordoniaceae</taxon>
        <taxon>Gordonia</taxon>
    </lineage>
</organism>
<sequence length="162" mass="16978">MSSTANTRVVTGLTALGAVLTALVAIIPFGMRDVLTDHIRHGYPDFTPDEIDTAATAYLGILGIMGAVGVVAWLTSAWLIRRGTRHARTIVSTIFAAAVAVTATLVFIEDTSGEVGLAPAVGWMQLVPCVVGVIVVALLWRGGSRSGTDRRIGAPRSDTVHI</sequence>
<dbReference type="Proteomes" id="UP000360750">
    <property type="component" value="Unassembled WGS sequence"/>
</dbReference>